<proteinExistence type="predicted"/>
<gene>
    <name evidence="3" type="ORF">A2591_00965</name>
</gene>
<protein>
    <recommendedName>
        <fullName evidence="2">CARDB domain-containing protein</fullName>
    </recommendedName>
</protein>
<dbReference type="InterPro" id="IPR011635">
    <property type="entry name" value="CARDB"/>
</dbReference>
<feature type="domain" description="CARDB" evidence="2">
    <location>
        <begin position="156"/>
        <end position="269"/>
    </location>
</feature>
<comment type="caution">
    <text evidence="3">The sequence shown here is derived from an EMBL/GenBank/DDBJ whole genome shotgun (WGS) entry which is preliminary data.</text>
</comment>
<dbReference type="STRING" id="1802730.A2591_00965"/>
<name>A0A1G2SKE7_9BACT</name>
<sequence>MTKYTYGPYTVQGEAAQLWYGPYSMEPDDLGNVYIVGGADNNFDVGRIQKREAPPPYVSPEVRFVDVTAFTYGPVYKTVSKGDVISVGWDSGDTTSCSVISGADSGFQTGNATAGFDTTVTPLYDKTVFTVQCIATDGTVLTASDTVTVTGGLGIPDLTANMYSMPTNVIAGVSTTFSAIIYNNGTASTDTSFPYFFQVASLADGNGGITDLSASTHPVLSNVGSVSPKDKAYTFPTAGTYSMRACADKSSSTDGGVIAESDESNNCSTWGNVTVSMSNLKASSVAPTTAFAGKTTAFSATITNEGAASTGNSFVNKIELASQSDGLGTIQEFLISRAALASGTSAVSSISYIFPTAGTYSMRACADSSNSIPETSENDNCSPWVDVVVTESTTPIVPSATLSAYDCTIARGMSTCWSYVVGTVTDALSPNFYNQTTGELYVTGSSVGQIKEIVYGENTIQARNGTDVLLEIYPAAMCGSSNVWDGEYCVAVQCVDNTDNDGDGFIDYDGTGDASLVDPGCVDSSDDDENDSSTQFTDVVCSDGIDNDSDGYTDFNGAGTPADADPGCISATDTSEFNIGAIRPR</sequence>
<accession>A0A1G2SKE7</accession>
<dbReference type="Pfam" id="PF07705">
    <property type="entry name" value="CARDB"/>
    <property type="match status" value="2"/>
</dbReference>
<organism evidence="3 4">
    <name type="scientific">Candidatus Yonathbacteria bacterium RIFOXYD1_FULL_52_36</name>
    <dbReference type="NCBI Taxonomy" id="1802730"/>
    <lineage>
        <taxon>Bacteria</taxon>
        <taxon>Candidatus Yonathiibacteriota</taxon>
    </lineage>
</organism>
<evidence type="ECO:0000313" key="4">
    <source>
        <dbReference type="Proteomes" id="UP000178168"/>
    </source>
</evidence>
<feature type="domain" description="CARDB" evidence="2">
    <location>
        <begin position="283"/>
        <end position="381"/>
    </location>
</feature>
<evidence type="ECO:0000259" key="2">
    <source>
        <dbReference type="Pfam" id="PF07705"/>
    </source>
</evidence>
<dbReference type="Proteomes" id="UP000178168">
    <property type="component" value="Unassembled WGS sequence"/>
</dbReference>
<evidence type="ECO:0000256" key="1">
    <source>
        <dbReference type="SAM" id="MobiDB-lite"/>
    </source>
</evidence>
<reference evidence="3 4" key="1">
    <citation type="journal article" date="2016" name="Nat. Commun.">
        <title>Thousands of microbial genomes shed light on interconnected biogeochemical processes in an aquifer system.</title>
        <authorList>
            <person name="Anantharaman K."/>
            <person name="Brown C.T."/>
            <person name="Hug L.A."/>
            <person name="Sharon I."/>
            <person name="Castelle C.J."/>
            <person name="Probst A.J."/>
            <person name="Thomas B.C."/>
            <person name="Singh A."/>
            <person name="Wilkins M.J."/>
            <person name="Karaoz U."/>
            <person name="Brodie E.L."/>
            <person name="Williams K.H."/>
            <person name="Hubbard S.S."/>
            <person name="Banfield J.F."/>
        </authorList>
    </citation>
    <scope>NUCLEOTIDE SEQUENCE [LARGE SCALE GENOMIC DNA]</scope>
</reference>
<evidence type="ECO:0000313" key="3">
    <source>
        <dbReference type="EMBL" id="OHA84881.1"/>
    </source>
</evidence>
<dbReference type="EMBL" id="MHUZ01000034">
    <property type="protein sequence ID" value="OHA84881.1"/>
    <property type="molecule type" value="Genomic_DNA"/>
</dbReference>
<dbReference type="Gene3D" id="2.60.40.10">
    <property type="entry name" value="Immunoglobulins"/>
    <property type="match status" value="2"/>
</dbReference>
<dbReference type="InterPro" id="IPR013783">
    <property type="entry name" value="Ig-like_fold"/>
</dbReference>
<dbReference type="AlphaFoldDB" id="A0A1G2SKE7"/>
<feature type="region of interest" description="Disordered" evidence="1">
    <location>
        <begin position="551"/>
        <end position="571"/>
    </location>
</feature>